<evidence type="ECO:0000256" key="2">
    <source>
        <dbReference type="ARBA" id="ARBA00022734"/>
    </source>
</evidence>
<evidence type="ECO:0000256" key="1">
    <source>
        <dbReference type="ARBA" id="ARBA00022723"/>
    </source>
</evidence>
<dbReference type="GO" id="GO:0008270">
    <property type="term" value="F:zinc ion binding"/>
    <property type="evidence" value="ECO:0007669"/>
    <property type="project" value="UniProtKB-KW"/>
</dbReference>
<feature type="compositionally biased region" description="Basic and acidic residues" evidence="6">
    <location>
        <begin position="264"/>
        <end position="276"/>
    </location>
</feature>
<dbReference type="Pfam" id="PF22908">
    <property type="entry name" value="PHD_NSD"/>
    <property type="match status" value="1"/>
</dbReference>
<proteinExistence type="predicted"/>
<dbReference type="InterPro" id="IPR001229">
    <property type="entry name" value="Jacalin-like_lectin_dom"/>
</dbReference>
<feature type="compositionally biased region" description="Polar residues" evidence="6">
    <location>
        <begin position="278"/>
        <end position="291"/>
    </location>
</feature>
<dbReference type="PROSITE" id="PS51752">
    <property type="entry name" value="JACALIN_LECTIN"/>
    <property type="match status" value="3"/>
</dbReference>
<organism evidence="8 9">
    <name type="scientific">Panicum miliaceum</name>
    <name type="common">Proso millet</name>
    <name type="synonym">Broomcorn millet</name>
    <dbReference type="NCBI Taxonomy" id="4540"/>
    <lineage>
        <taxon>Eukaryota</taxon>
        <taxon>Viridiplantae</taxon>
        <taxon>Streptophyta</taxon>
        <taxon>Embryophyta</taxon>
        <taxon>Tracheophyta</taxon>
        <taxon>Spermatophyta</taxon>
        <taxon>Magnoliopsida</taxon>
        <taxon>Liliopsida</taxon>
        <taxon>Poales</taxon>
        <taxon>Poaceae</taxon>
        <taxon>PACMAD clade</taxon>
        <taxon>Panicoideae</taxon>
        <taxon>Panicodae</taxon>
        <taxon>Paniceae</taxon>
        <taxon>Panicinae</taxon>
        <taxon>Panicum</taxon>
        <taxon>Panicum sect. Panicum</taxon>
    </lineage>
</organism>
<keyword evidence="5" id="KW-0862">Zinc</keyword>
<dbReference type="InterPro" id="IPR036404">
    <property type="entry name" value="Jacalin-like_lectin_dom_sf"/>
</dbReference>
<sequence>MGGSRGDPFDITEEPKRLESVTARVGAFIQFEPTEYVKELSGSVGPTQGTLTVTYLRIETNMKSYVLYDEGTDLFPTLPLFGVPMPEKEVPFSLPVPENTSIVGFFGRAGGDTLDAIGVYVKSANANTAQETGSYLDESSTDEPIIMVAEAVPIKIGAWGGDGGTEFDVTEPPKRLESMTVRAGDSVDSIGFSYVDETGQKHNLGPFGGTGGQLATIEFATEEYVKKLSGTIDRSSGRMSFVASLEIETNIRTSPFTDATEETSTDKDEETSKDKATASTESKTITDEQTSPIKIGMWGLGEGMEFDVTEPPKSLKSVIEDQWCRKARVRKRVPQRGARLGGAALRPGTAALAAARAVTGRVVLCSRRRPGVQPTHAGRSRATCGQAGRHCPGGAICWSQPTGVEAAGHSSRQRTRGPAPAGWQCSRHTWPKEGIQLEPAEYVKHFSGTTGTYVGSPVVASLKIETNLRVYGPYGKEQSMPFSIPLAENASVVGFFGFTDNLLGAIGVYRRLQGEWRTGAALGHFFVGSFAGDEQGDDLCAICDNGGNVTCCDGGCGRSFHLTDENSEGSRCRLMLGLTKERAEMILADDDKDFICKNCKYKQHQCFACGKLGSSDLSSEAEVFQCEVDDCGRFYHPNCVAKLLYPDNELEASLFGDQVAARQKFTCPIHECIVCKGEENKNDRNMQFAVCRRCPTAYHRECLPRKHEIRKKLGTPKRNHIVFPDAKKQRVPKMLVEPPNEEDIPEEEELLDNTSPEPPQSPPPLASDQNQCSCSSPINSFAPVSLFTHPHPGTCGWLGD</sequence>
<dbReference type="GO" id="GO:0030246">
    <property type="term" value="F:carbohydrate binding"/>
    <property type="evidence" value="ECO:0007669"/>
    <property type="project" value="UniProtKB-KW"/>
</dbReference>
<gene>
    <name evidence="8" type="ORF">C2845_PM05G07750</name>
</gene>
<dbReference type="PANTHER" id="PTHR46235">
    <property type="entry name" value="PHD FINGER-CONTAINING PROTEIN DDB_G0268158"/>
    <property type="match status" value="1"/>
</dbReference>
<dbReference type="Gene3D" id="3.30.40.10">
    <property type="entry name" value="Zinc/RING finger domain, C3HC4 (zinc finger)"/>
    <property type="match status" value="2"/>
</dbReference>
<keyword evidence="9" id="KW-1185">Reference proteome</keyword>
<dbReference type="CDD" id="cd15565">
    <property type="entry name" value="PHD2_NSD"/>
    <property type="match status" value="1"/>
</dbReference>
<dbReference type="PANTHER" id="PTHR46235:SF8">
    <property type="entry name" value="ZINC FINGER PHD-TYPE DOMAIN-CONTAINING PROTEIN"/>
    <property type="match status" value="1"/>
</dbReference>
<evidence type="ECO:0000259" key="7">
    <source>
        <dbReference type="PROSITE" id="PS51752"/>
    </source>
</evidence>
<dbReference type="InterPro" id="IPR001965">
    <property type="entry name" value="Znf_PHD"/>
</dbReference>
<feature type="domain" description="Jacalin-type lectin" evidence="7">
    <location>
        <begin position="153"/>
        <end position="297"/>
    </location>
</feature>
<keyword evidence="4" id="KW-0863">Zinc-finger</keyword>
<dbReference type="STRING" id="4540.A0A3L6SY13"/>
<protein>
    <submittedName>
        <fullName evidence="8">Protein ENHANCED DOWNY MILDEW 2-like</fullName>
    </submittedName>
</protein>
<feature type="compositionally biased region" description="Pro residues" evidence="6">
    <location>
        <begin position="756"/>
        <end position="765"/>
    </location>
</feature>
<keyword evidence="1" id="KW-0479">Metal-binding</keyword>
<evidence type="ECO:0000313" key="8">
    <source>
        <dbReference type="EMBL" id="RLN28671.1"/>
    </source>
</evidence>
<dbReference type="InterPro" id="IPR055197">
    <property type="entry name" value="PHDvar_NSD"/>
</dbReference>
<evidence type="ECO:0000256" key="3">
    <source>
        <dbReference type="ARBA" id="ARBA00022737"/>
    </source>
</evidence>
<dbReference type="Pfam" id="PF23004">
    <property type="entry name" value="PHDvar_NSD"/>
    <property type="match status" value="1"/>
</dbReference>
<feature type="region of interest" description="Disordered" evidence="6">
    <location>
        <begin position="728"/>
        <end position="773"/>
    </location>
</feature>
<evidence type="ECO:0000256" key="6">
    <source>
        <dbReference type="SAM" id="MobiDB-lite"/>
    </source>
</evidence>
<dbReference type="OrthoDB" id="21264at2759"/>
<dbReference type="CDD" id="cd09612">
    <property type="entry name" value="Jacalin"/>
    <property type="match status" value="1"/>
</dbReference>
<feature type="region of interest" description="Disordered" evidence="6">
    <location>
        <begin position="253"/>
        <end position="291"/>
    </location>
</feature>
<evidence type="ECO:0000256" key="5">
    <source>
        <dbReference type="ARBA" id="ARBA00022833"/>
    </source>
</evidence>
<dbReference type="Pfam" id="PF01419">
    <property type="entry name" value="Jacalin"/>
    <property type="match status" value="3"/>
</dbReference>
<dbReference type="InterPro" id="IPR033734">
    <property type="entry name" value="Jacalin-like_lectin_dom_plant"/>
</dbReference>
<feature type="domain" description="Jacalin-type lectin" evidence="7">
    <location>
        <begin position="437"/>
        <end position="512"/>
    </location>
</feature>
<keyword evidence="2" id="KW-0430">Lectin</keyword>
<dbReference type="InterPro" id="IPR055198">
    <property type="entry name" value="NSD_PHD"/>
</dbReference>
<dbReference type="InterPro" id="IPR013083">
    <property type="entry name" value="Znf_RING/FYVE/PHD"/>
</dbReference>
<feature type="compositionally biased region" description="Acidic residues" evidence="6">
    <location>
        <begin position="739"/>
        <end position="751"/>
    </location>
</feature>
<dbReference type="Proteomes" id="UP000275267">
    <property type="component" value="Unassembled WGS sequence"/>
</dbReference>
<dbReference type="AlphaFoldDB" id="A0A3L6SY13"/>
<dbReference type="SMART" id="SM00249">
    <property type="entry name" value="PHD"/>
    <property type="match status" value="2"/>
</dbReference>
<evidence type="ECO:0000256" key="4">
    <source>
        <dbReference type="ARBA" id="ARBA00022771"/>
    </source>
</evidence>
<dbReference type="CDD" id="cd15566">
    <property type="entry name" value="PHD3_NSD"/>
    <property type="match status" value="1"/>
</dbReference>
<dbReference type="EMBL" id="PQIB02000003">
    <property type="protein sequence ID" value="RLN28671.1"/>
    <property type="molecule type" value="Genomic_DNA"/>
</dbReference>
<feature type="domain" description="Jacalin-type lectin" evidence="7">
    <location>
        <begin position="1"/>
        <end position="123"/>
    </location>
</feature>
<reference evidence="9" key="1">
    <citation type="journal article" date="2019" name="Nat. Commun.">
        <title>The genome of broomcorn millet.</title>
        <authorList>
            <person name="Zou C."/>
            <person name="Miki D."/>
            <person name="Li D."/>
            <person name="Tang Q."/>
            <person name="Xiao L."/>
            <person name="Rajput S."/>
            <person name="Deng P."/>
            <person name="Jia W."/>
            <person name="Huang R."/>
            <person name="Zhang M."/>
            <person name="Sun Y."/>
            <person name="Hu J."/>
            <person name="Fu X."/>
            <person name="Schnable P.S."/>
            <person name="Li F."/>
            <person name="Zhang H."/>
            <person name="Feng B."/>
            <person name="Zhu X."/>
            <person name="Liu R."/>
            <person name="Schnable J.C."/>
            <person name="Zhu J.-K."/>
            <person name="Zhang H."/>
        </authorList>
    </citation>
    <scope>NUCLEOTIDE SEQUENCE [LARGE SCALE GENOMIC DNA]</scope>
</reference>
<dbReference type="SMART" id="SM00915">
    <property type="entry name" value="Jacalin"/>
    <property type="match status" value="2"/>
</dbReference>
<keyword evidence="3" id="KW-0677">Repeat</keyword>
<dbReference type="SUPFAM" id="SSF51101">
    <property type="entry name" value="Mannose-binding lectins"/>
    <property type="match status" value="3"/>
</dbReference>
<accession>A0A3L6SY13</accession>
<comment type="caution">
    <text evidence="8">The sequence shown here is derived from an EMBL/GenBank/DDBJ whole genome shotgun (WGS) entry which is preliminary data.</text>
</comment>
<name>A0A3L6SY13_PANMI</name>
<dbReference type="Gene3D" id="2.100.10.30">
    <property type="entry name" value="Jacalin-like lectin domain"/>
    <property type="match status" value="3"/>
</dbReference>
<dbReference type="GO" id="GO:0006338">
    <property type="term" value="P:chromatin remodeling"/>
    <property type="evidence" value="ECO:0007669"/>
    <property type="project" value="UniProtKB-ARBA"/>
</dbReference>
<evidence type="ECO:0000313" key="9">
    <source>
        <dbReference type="Proteomes" id="UP000275267"/>
    </source>
</evidence>